<dbReference type="Gene3D" id="3.40.50.300">
    <property type="entry name" value="P-loop containing nucleotide triphosphate hydrolases"/>
    <property type="match status" value="2"/>
</dbReference>
<dbReference type="Pfam" id="PF16326">
    <property type="entry name" value="ABC_tran_CTD"/>
    <property type="match status" value="1"/>
</dbReference>
<comment type="subcellular location">
    <subcellularLocation>
        <location evidence="11">Cytoplasm</location>
    </subcellularLocation>
    <text evidence="11">Associates with ribosomes.</text>
</comment>
<evidence type="ECO:0000256" key="12">
    <source>
        <dbReference type="SAM" id="MobiDB-lite"/>
    </source>
</evidence>
<evidence type="ECO:0000256" key="1">
    <source>
        <dbReference type="ARBA" id="ARBA00022490"/>
    </source>
</evidence>
<protein>
    <recommendedName>
        <fullName evidence="11">ATP-binding protein Uup</fullName>
        <ecNumber evidence="11">3.6.1.-</ecNumber>
    </recommendedName>
</protein>
<evidence type="ECO:0000259" key="13">
    <source>
        <dbReference type="PROSITE" id="PS50893"/>
    </source>
</evidence>
<dbReference type="PROSITE" id="PS50893">
    <property type="entry name" value="ABC_TRANSPORTER_2"/>
    <property type="match status" value="2"/>
</dbReference>
<dbReference type="GO" id="GO:0005524">
    <property type="term" value="F:ATP binding"/>
    <property type="evidence" value="ECO:0007669"/>
    <property type="project" value="UniProtKB-UniRule"/>
</dbReference>
<comment type="function">
    <text evidence="11">Probably plays a role in ribosome assembly or function. May be involved in resolution of branched DNA intermediates that result from template switching in postreplication gaps. Binds DNA and has ATPase activity.</text>
</comment>
<evidence type="ECO:0000256" key="4">
    <source>
        <dbReference type="ARBA" id="ARBA00022763"/>
    </source>
</evidence>
<feature type="domain" description="ABC transporter" evidence="13">
    <location>
        <begin position="321"/>
        <end position="541"/>
    </location>
</feature>
<dbReference type="PATRIC" id="fig|1560234.3.peg.3232"/>
<feature type="compositionally biased region" description="Basic and acidic residues" evidence="12">
    <location>
        <begin position="537"/>
        <end position="561"/>
    </location>
</feature>
<reference evidence="14 15" key="1">
    <citation type="submission" date="2015-01" db="EMBL/GenBank/DDBJ databases">
        <title>Desulfovibrio sp. JC271 draft genome sequence.</title>
        <authorList>
            <person name="Shivani Y."/>
            <person name="Subhash Y."/>
            <person name="Sasikala C."/>
            <person name="Ramana C.V."/>
        </authorList>
    </citation>
    <scope>NUCLEOTIDE SEQUENCE [LARGE SCALE GENOMIC DNA]</scope>
    <source>
        <strain evidence="14 15">JC271</strain>
    </source>
</reference>
<dbReference type="GO" id="GO:0005737">
    <property type="term" value="C:cytoplasm"/>
    <property type="evidence" value="ECO:0007669"/>
    <property type="project" value="UniProtKB-SubCell"/>
</dbReference>
<dbReference type="HAMAP" id="MF_00848">
    <property type="entry name" value="Uup"/>
    <property type="match status" value="1"/>
</dbReference>
<dbReference type="STRING" id="1560234.SP90_06285"/>
<dbReference type="GO" id="GO:0003677">
    <property type="term" value="F:DNA binding"/>
    <property type="evidence" value="ECO:0007669"/>
    <property type="project" value="UniProtKB-UniRule"/>
</dbReference>
<dbReference type="Gene3D" id="1.10.287.380">
    <property type="entry name" value="Valyl-tRNA synthetase, C-terminal domain"/>
    <property type="match status" value="1"/>
</dbReference>
<dbReference type="EMBL" id="JXMS01000008">
    <property type="protein sequence ID" value="OBQ54070.1"/>
    <property type="molecule type" value="Genomic_DNA"/>
</dbReference>
<sequence>MALLSIQNVSLTLSGPQLLSGVSLQIEEGQRVCLLGRNGAGKSTFMKLMFGDIKPDSGVVARQQGLKVAMLSQEVPEDITGNVYSVVASGLGELGQALAGYHDASVQLDTGSDADAALVAMSKAQQVLDEKGGWELHQKIQSVINHLKLDADVEFSSLSGGVKRRTMLARALASEPDLLLLDEPTNHLDVESITWLEEFLLRYVKSLVLITHDRMFLRKVANRIVELDRGHLADWSCDYDTFLERKEEVLHAEEEEWRRMDQKLKEEEIWIRKGIKARRTRNMGRVRALQDLRKERAKRRERSGNVGMAVQVADRSGKVVVKAEHVTYTYPDATNAVIKDFSTIISRGDKVALIGPNGVGKTTLLRLLLGELSPQVGSIKDGTKIEVAYFDQLRNVLDEEKSVRDNVADGNDTVEIGGVRKHVVGYLKDFLFDPERMNMTVNTLSGGERNRLLLAKLFTQPCNVLVLDEPTNDLDVETLELLEAQLVEFSGTVLIVSHDRAFVNNVVTSTLAFEGNGVINEYVGGYDDWLRQRPDADAEKVEAKKTAQQRGESKKSADKPKKLSYNEQRELDMLRKELEEIPVKLESMEEEQATMEEKLADPQLYATSPEEFEKTTARLEALAVEQEELMLRWEEVEARAEELSRFEK</sequence>
<keyword evidence="7 11" id="KW-0238">DNA-binding</keyword>
<dbReference type="InterPro" id="IPR003593">
    <property type="entry name" value="AAA+_ATPase"/>
</dbReference>
<evidence type="ECO:0000313" key="14">
    <source>
        <dbReference type="EMBL" id="OBQ54070.1"/>
    </source>
</evidence>
<dbReference type="GO" id="GO:0016887">
    <property type="term" value="F:ATP hydrolysis activity"/>
    <property type="evidence" value="ECO:0007669"/>
    <property type="project" value="UniProtKB-UniRule"/>
</dbReference>
<dbReference type="Proteomes" id="UP000091979">
    <property type="component" value="Unassembled WGS sequence"/>
</dbReference>
<dbReference type="InterPro" id="IPR003439">
    <property type="entry name" value="ABC_transporter-like_ATP-bd"/>
</dbReference>
<dbReference type="PROSITE" id="PS00211">
    <property type="entry name" value="ABC_TRANSPORTER_1"/>
    <property type="match status" value="1"/>
</dbReference>
<evidence type="ECO:0000256" key="11">
    <source>
        <dbReference type="HAMAP-Rule" id="MF_00848"/>
    </source>
</evidence>
<dbReference type="Pfam" id="PF12848">
    <property type="entry name" value="ABC_tran_Xtn"/>
    <property type="match status" value="1"/>
</dbReference>
<dbReference type="PANTHER" id="PTHR42855:SF1">
    <property type="entry name" value="ABC TRANSPORTER DOMAIN-CONTAINING PROTEIN"/>
    <property type="match status" value="1"/>
</dbReference>
<keyword evidence="6 11" id="KW-0067">ATP-binding</keyword>
<dbReference type="SUPFAM" id="SSF52540">
    <property type="entry name" value="P-loop containing nucleoside triphosphate hydrolases"/>
    <property type="match status" value="2"/>
</dbReference>
<dbReference type="InterPro" id="IPR043686">
    <property type="entry name" value="Uup"/>
</dbReference>
<dbReference type="PANTHER" id="PTHR42855">
    <property type="entry name" value="ABC TRANSPORTER ATP-BINDING SUBUNIT"/>
    <property type="match status" value="1"/>
</dbReference>
<name>A0A1B7XFL3_9BACT</name>
<evidence type="ECO:0000256" key="3">
    <source>
        <dbReference type="ARBA" id="ARBA00022741"/>
    </source>
</evidence>
<dbReference type="InterPro" id="IPR037118">
    <property type="entry name" value="Val-tRNA_synth_C_sf"/>
</dbReference>
<dbReference type="GO" id="GO:0043022">
    <property type="term" value="F:ribosome binding"/>
    <property type="evidence" value="ECO:0007669"/>
    <property type="project" value="UniProtKB-UniRule"/>
</dbReference>
<dbReference type="InterPro" id="IPR032524">
    <property type="entry name" value="ABC_tran_C"/>
</dbReference>
<feature type="binding site" evidence="11">
    <location>
        <begin position="355"/>
        <end position="362"/>
    </location>
    <ligand>
        <name>ATP</name>
        <dbReference type="ChEBI" id="CHEBI:30616"/>
        <label>2</label>
    </ligand>
</feature>
<dbReference type="OrthoDB" id="9808609at2"/>
<dbReference type="InterPro" id="IPR017871">
    <property type="entry name" value="ABC_transporter-like_CS"/>
</dbReference>
<keyword evidence="8 11" id="KW-0234">DNA repair</keyword>
<keyword evidence="3 11" id="KW-0547">Nucleotide-binding</keyword>
<dbReference type="SMART" id="SM00382">
    <property type="entry name" value="AAA"/>
    <property type="match status" value="2"/>
</dbReference>
<dbReference type="InterPro" id="IPR051309">
    <property type="entry name" value="ABCF_ATPase"/>
</dbReference>
<accession>A0A1B7XFL3</accession>
<dbReference type="FunFam" id="3.40.50.300:FF:000309">
    <property type="entry name" value="ABC transporter ATP-binding protein"/>
    <property type="match status" value="1"/>
</dbReference>
<dbReference type="Pfam" id="PF00005">
    <property type="entry name" value="ABC_tran"/>
    <property type="match status" value="2"/>
</dbReference>
<comment type="similarity">
    <text evidence="10 11">Belongs to the ABC transporter superfamily. ABCF family. Uup subfamily.</text>
</comment>
<comment type="caution">
    <text evidence="14">The sequence shown here is derived from an EMBL/GenBank/DDBJ whole genome shotgun (WGS) entry which is preliminary data.</text>
</comment>
<evidence type="ECO:0000256" key="5">
    <source>
        <dbReference type="ARBA" id="ARBA00022801"/>
    </source>
</evidence>
<proteinExistence type="inferred from homology"/>
<evidence type="ECO:0000256" key="7">
    <source>
        <dbReference type="ARBA" id="ARBA00023125"/>
    </source>
</evidence>
<evidence type="ECO:0000256" key="6">
    <source>
        <dbReference type="ARBA" id="ARBA00022840"/>
    </source>
</evidence>
<organism evidence="14 15">
    <name type="scientific">Halodesulfovibrio spirochaetisodalis</name>
    <dbReference type="NCBI Taxonomy" id="1560234"/>
    <lineage>
        <taxon>Bacteria</taxon>
        <taxon>Pseudomonadati</taxon>
        <taxon>Thermodesulfobacteriota</taxon>
        <taxon>Desulfovibrionia</taxon>
        <taxon>Desulfovibrionales</taxon>
        <taxon>Desulfovibrionaceae</taxon>
        <taxon>Halodesulfovibrio</taxon>
    </lineage>
</organism>
<dbReference type="CDD" id="cd03221">
    <property type="entry name" value="ABCF_EF-3"/>
    <property type="match status" value="2"/>
</dbReference>
<evidence type="ECO:0000256" key="10">
    <source>
        <dbReference type="ARBA" id="ARBA00061478"/>
    </source>
</evidence>
<keyword evidence="2 11" id="KW-0677">Repeat</keyword>
<dbReference type="FunFam" id="3.40.50.300:FF:000011">
    <property type="entry name" value="Putative ABC transporter ATP-binding component"/>
    <property type="match status" value="1"/>
</dbReference>
<comment type="catalytic activity">
    <reaction evidence="9 11">
        <text>ATP + H2O = ADP + phosphate + H(+)</text>
        <dbReference type="Rhea" id="RHEA:13065"/>
        <dbReference type="ChEBI" id="CHEBI:15377"/>
        <dbReference type="ChEBI" id="CHEBI:15378"/>
        <dbReference type="ChEBI" id="CHEBI:30616"/>
        <dbReference type="ChEBI" id="CHEBI:43474"/>
        <dbReference type="ChEBI" id="CHEBI:456216"/>
    </reaction>
</comment>
<keyword evidence="15" id="KW-1185">Reference proteome</keyword>
<dbReference type="AlphaFoldDB" id="A0A1B7XFL3"/>
<feature type="region of interest" description="Disordered" evidence="12">
    <location>
        <begin position="537"/>
        <end position="566"/>
    </location>
</feature>
<dbReference type="InterPro" id="IPR027417">
    <property type="entry name" value="P-loop_NTPase"/>
</dbReference>
<dbReference type="EC" id="3.6.1.-" evidence="11"/>
<evidence type="ECO:0000256" key="9">
    <source>
        <dbReference type="ARBA" id="ARBA00049360"/>
    </source>
</evidence>
<dbReference type="RefSeq" id="WP_066853692.1">
    <property type="nucleotide sequence ID" value="NZ_JXMS01000008.1"/>
</dbReference>
<evidence type="ECO:0000313" key="15">
    <source>
        <dbReference type="Proteomes" id="UP000091979"/>
    </source>
</evidence>
<keyword evidence="1 11" id="KW-0963">Cytoplasm</keyword>
<keyword evidence="5 11" id="KW-0378">Hydrolase</keyword>
<feature type="binding site" evidence="11">
    <location>
        <begin position="36"/>
        <end position="43"/>
    </location>
    <ligand>
        <name>ATP</name>
        <dbReference type="ChEBI" id="CHEBI:30616"/>
        <label>1</label>
    </ligand>
</feature>
<dbReference type="InterPro" id="IPR032781">
    <property type="entry name" value="ABC_tran_Xtn"/>
</dbReference>
<feature type="domain" description="ABC transporter" evidence="13">
    <location>
        <begin position="4"/>
        <end position="254"/>
    </location>
</feature>
<evidence type="ECO:0000256" key="2">
    <source>
        <dbReference type="ARBA" id="ARBA00022737"/>
    </source>
</evidence>
<evidence type="ECO:0000256" key="8">
    <source>
        <dbReference type="ARBA" id="ARBA00023204"/>
    </source>
</evidence>
<gene>
    <name evidence="11" type="primary">uup</name>
    <name evidence="14" type="ORF">SP90_06285</name>
</gene>
<dbReference type="GO" id="GO:0006281">
    <property type="term" value="P:DNA repair"/>
    <property type="evidence" value="ECO:0007669"/>
    <property type="project" value="UniProtKB-KW"/>
</dbReference>
<keyword evidence="4 11" id="KW-0227">DNA damage</keyword>